<dbReference type="AlphaFoldDB" id="A0A1B0CML5"/>
<dbReference type="GO" id="GO:0032222">
    <property type="term" value="P:regulation of synaptic transmission, cholinergic"/>
    <property type="evidence" value="ECO:0007669"/>
    <property type="project" value="InterPro"/>
</dbReference>
<evidence type="ECO:0000256" key="6">
    <source>
        <dbReference type="ARBA" id="ARBA00023136"/>
    </source>
</evidence>
<dbReference type="EMBL" id="AJWK01018885">
    <property type="status" value="NOT_ANNOTATED_CDS"/>
    <property type="molecule type" value="Genomic_DNA"/>
</dbReference>
<evidence type="ECO:0000256" key="9">
    <source>
        <dbReference type="SAM" id="SignalP"/>
    </source>
</evidence>
<dbReference type="PANTHER" id="PTHR33562:SF2">
    <property type="entry name" value="PROTEIN QUIVER"/>
    <property type="match status" value="1"/>
</dbReference>
<sequence length="153" mass="16908">MAKYGFLLFVVLVVALNGATALRCWRCSSDATNAAFCGDPFDPSILTEQQRRWSYVDCSFPPSQLSPYSSTQSRPVCKKMKQKIYDKIVVSRSCFWEDINTPPDTCMKATTPSFIETEFCETCSHDGCNGASQYGPVALLVAIPAVLAKVLAW</sequence>
<dbReference type="GO" id="GO:0098552">
    <property type="term" value="C:side of membrane"/>
    <property type="evidence" value="ECO:0007669"/>
    <property type="project" value="UniProtKB-KW"/>
</dbReference>
<keyword evidence="4 9" id="KW-0732">Signal</keyword>
<evidence type="ECO:0000313" key="10">
    <source>
        <dbReference type="EnsemblMetazoa" id="LLOJ005903-PA"/>
    </source>
</evidence>
<keyword evidence="6" id="KW-0472">Membrane</keyword>
<name>A0A1B0CML5_LUTLO</name>
<dbReference type="Pfam" id="PF17064">
    <property type="entry name" value="QVR"/>
    <property type="match status" value="1"/>
</dbReference>
<keyword evidence="2" id="KW-0336">GPI-anchor</keyword>
<evidence type="ECO:0000256" key="1">
    <source>
        <dbReference type="ARBA" id="ARBA00004589"/>
    </source>
</evidence>
<dbReference type="VEuPathDB" id="VectorBase:LLOJ005903"/>
<reference evidence="10" key="1">
    <citation type="submission" date="2020-05" db="UniProtKB">
        <authorList>
            <consortium name="EnsemblMetazoa"/>
        </authorList>
    </citation>
    <scope>IDENTIFICATION</scope>
    <source>
        <strain evidence="10">Jacobina</strain>
    </source>
</reference>
<keyword evidence="5" id="KW-1133">Transmembrane helix</keyword>
<evidence type="ECO:0000256" key="5">
    <source>
        <dbReference type="ARBA" id="ARBA00022989"/>
    </source>
</evidence>
<dbReference type="EMBL" id="AJWK01018884">
    <property type="status" value="NOT_ANNOTATED_CDS"/>
    <property type="molecule type" value="Genomic_DNA"/>
</dbReference>
<feature type="chain" id="PRO_5008405935" evidence="9">
    <location>
        <begin position="22"/>
        <end position="153"/>
    </location>
</feature>
<protein>
    <submittedName>
        <fullName evidence="10">Uncharacterized protein</fullName>
    </submittedName>
</protein>
<dbReference type="GO" id="GO:0030431">
    <property type="term" value="P:sleep"/>
    <property type="evidence" value="ECO:0007669"/>
    <property type="project" value="InterPro"/>
</dbReference>
<keyword evidence="7" id="KW-0325">Glycoprotein</keyword>
<comment type="subcellular location">
    <subcellularLocation>
        <location evidence="1">Membrane</location>
        <topology evidence="1">Lipid-anchor</topology>
        <topology evidence="1">GPI-anchor</topology>
    </subcellularLocation>
</comment>
<keyword evidence="11" id="KW-1185">Reference proteome</keyword>
<evidence type="ECO:0000313" key="11">
    <source>
        <dbReference type="Proteomes" id="UP000092461"/>
    </source>
</evidence>
<dbReference type="VEuPathDB" id="VectorBase:LLONM1_010355"/>
<proteinExistence type="predicted"/>
<evidence type="ECO:0000256" key="2">
    <source>
        <dbReference type="ARBA" id="ARBA00022622"/>
    </source>
</evidence>
<dbReference type="EnsemblMetazoa" id="LLOJ005903-RA">
    <property type="protein sequence ID" value="LLOJ005903-PA"/>
    <property type="gene ID" value="LLOJ005903"/>
</dbReference>
<dbReference type="PANTHER" id="PTHR33562">
    <property type="entry name" value="ATILLA, ISOFORM B-RELATED-RELATED"/>
    <property type="match status" value="1"/>
</dbReference>
<dbReference type="EMBL" id="AJWK01018887">
    <property type="status" value="NOT_ANNOTATED_CDS"/>
    <property type="molecule type" value="Genomic_DNA"/>
</dbReference>
<accession>A0A1B0CML5</accession>
<dbReference type="CDD" id="cd23593">
    <property type="entry name" value="TFP_LU_ECD_Twit"/>
    <property type="match status" value="1"/>
</dbReference>
<evidence type="ECO:0000256" key="7">
    <source>
        <dbReference type="ARBA" id="ARBA00023180"/>
    </source>
</evidence>
<organism evidence="10 11">
    <name type="scientific">Lutzomyia longipalpis</name>
    <name type="common">Sand fly</name>
    <dbReference type="NCBI Taxonomy" id="7200"/>
    <lineage>
        <taxon>Eukaryota</taxon>
        <taxon>Metazoa</taxon>
        <taxon>Ecdysozoa</taxon>
        <taxon>Arthropoda</taxon>
        <taxon>Hexapoda</taxon>
        <taxon>Insecta</taxon>
        <taxon>Pterygota</taxon>
        <taxon>Neoptera</taxon>
        <taxon>Endopterygota</taxon>
        <taxon>Diptera</taxon>
        <taxon>Nematocera</taxon>
        <taxon>Psychodoidea</taxon>
        <taxon>Psychodidae</taxon>
        <taxon>Lutzomyia</taxon>
        <taxon>Lutzomyia</taxon>
    </lineage>
</organism>
<evidence type="ECO:0000256" key="4">
    <source>
        <dbReference type="ARBA" id="ARBA00022729"/>
    </source>
</evidence>
<keyword evidence="8" id="KW-0449">Lipoprotein</keyword>
<keyword evidence="3" id="KW-0812">Transmembrane</keyword>
<evidence type="ECO:0000256" key="8">
    <source>
        <dbReference type="ARBA" id="ARBA00023288"/>
    </source>
</evidence>
<dbReference type="EMBL" id="AJWK01018886">
    <property type="status" value="NOT_ANNOTATED_CDS"/>
    <property type="molecule type" value="Genomic_DNA"/>
</dbReference>
<evidence type="ECO:0000256" key="3">
    <source>
        <dbReference type="ARBA" id="ARBA00022692"/>
    </source>
</evidence>
<dbReference type="InterPro" id="IPR031424">
    <property type="entry name" value="QVR-like"/>
</dbReference>
<dbReference type="InterPro" id="IPR050975">
    <property type="entry name" value="Sleep_regulator"/>
</dbReference>
<feature type="signal peptide" evidence="9">
    <location>
        <begin position="1"/>
        <end position="21"/>
    </location>
</feature>
<dbReference type="Proteomes" id="UP000092461">
    <property type="component" value="Unassembled WGS sequence"/>
</dbReference>